<dbReference type="RefSeq" id="WP_083079694.1">
    <property type="nucleotide sequence ID" value="NZ_MVHU01000002.1"/>
</dbReference>
<dbReference type="GO" id="GO:0009298">
    <property type="term" value="P:GDP-mannose biosynthetic process"/>
    <property type="evidence" value="ECO:0007669"/>
    <property type="project" value="InterPro"/>
</dbReference>
<dbReference type="Gene3D" id="1.10.441.10">
    <property type="entry name" value="Phosphomannose Isomerase, domain 2"/>
    <property type="match status" value="1"/>
</dbReference>
<evidence type="ECO:0000313" key="11">
    <source>
        <dbReference type="Proteomes" id="UP000192713"/>
    </source>
</evidence>
<evidence type="ECO:0000256" key="3">
    <source>
        <dbReference type="ARBA" id="ARBA00011956"/>
    </source>
</evidence>
<dbReference type="CDD" id="cd07011">
    <property type="entry name" value="cupin_PMI_type_I_N"/>
    <property type="match status" value="1"/>
</dbReference>
<dbReference type="EC" id="5.3.1.8" evidence="3"/>
<feature type="binding site" evidence="8">
    <location>
        <position position="269"/>
    </location>
    <ligand>
        <name>Zn(2+)</name>
        <dbReference type="ChEBI" id="CHEBI:29105"/>
    </ligand>
</feature>
<dbReference type="GO" id="GO:0004476">
    <property type="term" value="F:mannose-6-phosphate isomerase activity"/>
    <property type="evidence" value="ECO:0007669"/>
    <property type="project" value="UniProtKB-EC"/>
</dbReference>
<sequence length="413" mass="44341">MEPLRGAIRTYAWGSRTAIAEFTGRPVPAAHPEAELWLGAHPGDPAWLETSEGEMSLLEVLTADWEGQLGPVAHARFGDRLPFLVKVLAADEPLSLQAHPSTMQAIEGYEREERLGVPVSSPIRNYRDTSHKPELLVALQPFEALAGFRPAARTSELLRALAVSDLDPFIALLGDSPDGDQSDADGLRALFTTWITAPQPDLDVLVPAVLEGAIQYLSSEAGEFAAEAKTVLELGERYPGDAGVLAALLLNRVSLAPGEAIFLAAGNLHTYLHGVGVEVMANSDNVLRGGLTPKHVDVPELLRVLDFTPTTEEALRPAVHIEGPEVVYQTPAEEFAVSRLTLDGAYLGHEVDAPAHHDGPQILLCTEGSVTVHAKSKTLTLHRGESAWVPSDDGPIRLLAQQRAALFRATIGL</sequence>
<feature type="binding site" evidence="8">
    <location>
        <position position="99"/>
    </location>
    <ligand>
        <name>Zn(2+)</name>
        <dbReference type="ChEBI" id="CHEBI:29105"/>
    </ligand>
</feature>
<dbReference type="PIRSF" id="PIRSF001480">
    <property type="entry name" value="Mannose-6-phosphate_isomerase"/>
    <property type="match status" value="1"/>
</dbReference>
<dbReference type="PANTHER" id="PTHR10309:SF0">
    <property type="entry name" value="MANNOSE-6-PHOSPHATE ISOMERASE"/>
    <property type="match status" value="1"/>
</dbReference>
<dbReference type="AlphaFoldDB" id="A0A1X0EE51"/>
<dbReference type="NCBIfam" id="TIGR00218">
    <property type="entry name" value="manA"/>
    <property type="match status" value="1"/>
</dbReference>
<dbReference type="InterPro" id="IPR001250">
    <property type="entry name" value="Man6P_Isoase-1"/>
</dbReference>
<accession>A0A1X0EE51</accession>
<dbReference type="GO" id="GO:0008270">
    <property type="term" value="F:zinc ion binding"/>
    <property type="evidence" value="ECO:0007669"/>
    <property type="project" value="InterPro"/>
</dbReference>
<evidence type="ECO:0000256" key="5">
    <source>
        <dbReference type="ARBA" id="ARBA00022833"/>
    </source>
</evidence>
<evidence type="ECO:0000256" key="6">
    <source>
        <dbReference type="ARBA" id="ARBA00023235"/>
    </source>
</evidence>
<comment type="caution">
    <text evidence="10">The sequence shown here is derived from an EMBL/GenBank/DDBJ whole genome shotgun (WGS) entry which is preliminary data.</text>
</comment>
<evidence type="ECO:0000256" key="2">
    <source>
        <dbReference type="ARBA" id="ARBA00010772"/>
    </source>
</evidence>
<dbReference type="PRINTS" id="PR00714">
    <property type="entry name" value="MAN6PISMRASE"/>
</dbReference>
<evidence type="ECO:0000256" key="1">
    <source>
        <dbReference type="ARBA" id="ARBA00000757"/>
    </source>
</evidence>
<name>A0A1X0EE51_9MYCO</name>
<dbReference type="InterPro" id="IPR014710">
    <property type="entry name" value="RmlC-like_jellyroll"/>
</dbReference>
<gene>
    <name evidence="10" type="ORF">BST28_02180</name>
</gene>
<evidence type="ECO:0000313" key="10">
    <source>
        <dbReference type="EMBL" id="ORA83004.1"/>
    </source>
</evidence>
<feature type="binding site" evidence="8">
    <location>
        <position position="134"/>
    </location>
    <ligand>
        <name>Zn(2+)</name>
        <dbReference type="ChEBI" id="CHEBI:29105"/>
    </ligand>
</feature>
<organism evidence="10 11">
    <name type="scientific">Mycolicibacter kumamotonensis</name>
    <dbReference type="NCBI Taxonomy" id="354243"/>
    <lineage>
        <taxon>Bacteria</taxon>
        <taxon>Bacillati</taxon>
        <taxon>Actinomycetota</taxon>
        <taxon>Actinomycetes</taxon>
        <taxon>Mycobacteriales</taxon>
        <taxon>Mycobacteriaceae</taxon>
        <taxon>Mycolicibacter</taxon>
    </lineage>
</organism>
<evidence type="ECO:0000256" key="8">
    <source>
        <dbReference type="PIRSR" id="PIRSR001480-2"/>
    </source>
</evidence>
<comment type="similarity">
    <text evidence="2">Belongs to the mannose-6-phosphate isomerase type 1 family.</text>
</comment>
<dbReference type="Pfam" id="PF20511">
    <property type="entry name" value="PMI_typeI_cat"/>
    <property type="match status" value="1"/>
</dbReference>
<keyword evidence="5 8" id="KW-0862">Zinc</keyword>
<comment type="catalytic activity">
    <reaction evidence="1">
        <text>D-mannose 6-phosphate = D-fructose 6-phosphate</text>
        <dbReference type="Rhea" id="RHEA:12356"/>
        <dbReference type="ChEBI" id="CHEBI:58735"/>
        <dbReference type="ChEBI" id="CHEBI:61527"/>
        <dbReference type="EC" id="5.3.1.8"/>
    </reaction>
</comment>
<feature type="binding site" evidence="8">
    <location>
        <position position="97"/>
    </location>
    <ligand>
        <name>Zn(2+)</name>
        <dbReference type="ChEBI" id="CHEBI:29105"/>
    </ligand>
</feature>
<dbReference type="Proteomes" id="UP000192713">
    <property type="component" value="Unassembled WGS sequence"/>
</dbReference>
<dbReference type="GO" id="GO:0005975">
    <property type="term" value="P:carbohydrate metabolic process"/>
    <property type="evidence" value="ECO:0007669"/>
    <property type="project" value="InterPro"/>
</dbReference>
<evidence type="ECO:0000256" key="7">
    <source>
        <dbReference type="PIRSR" id="PIRSR001480-1"/>
    </source>
</evidence>
<evidence type="ECO:0000259" key="9">
    <source>
        <dbReference type="Pfam" id="PF20511"/>
    </source>
</evidence>
<protein>
    <recommendedName>
        <fullName evidence="3">mannose-6-phosphate isomerase</fullName>
        <ecNumber evidence="3">5.3.1.8</ecNumber>
    </recommendedName>
</protein>
<dbReference type="GO" id="GO:0005829">
    <property type="term" value="C:cytosol"/>
    <property type="evidence" value="ECO:0007669"/>
    <property type="project" value="TreeGrafter"/>
</dbReference>
<dbReference type="InterPro" id="IPR046457">
    <property type="entry name" value="PMI_typeI_cat"/>
</dbReference>
<dbReference type="InterPro" id="IPR011051">
    <property type="entry name" value="RmlC_Cupin_sf"/>
</dbReference>
<keyword evidence="4 8" id="KW-0479">Metal-binding</keyword>
<dbReference type="PANTHER" id="PTHR10309">
    <property type="entry name" value="MANNOSE-6-PHOSPHATE ISOMERASE"/>
    <property type="match status" value="1"/>
</dbReference>
<feature type="active site" evidence="7">
    <location>
        <position position="288"/>
    </location>
</feature>
<reference evidence="10 11" key="1">
    <citation type="submission" date="2017-02" db="EMBL/GenBank/DDBJ databases">
        <title>The new phylogeny of genus Mycobacterium.</title>
        <authorList>
            <person name="Tortoli E."/>
            <person name="Trovato A."/>
            <person name="Cirillo D.M."/>
        </authorList>
    </citation>
    <scope>NUCLEOTIDE SEQUENCE [LARGE SCALE GENOMIC DNA]</scope>
    <source>
        <strain evidence="10 11">DSM 45093</strain>
    </source>
</reference>
<dbReference type="EMBL" id="MVHU01000002">
    <property type="protein sequence ID" value="ORA83004.1"/>
    <property type="molecule type" value="Genomic_DNA"/>
</dbReference>
<proteinExistence type="inferred from homology"/>
<keyword evidence="6 10" id="KW-0413">Isomerase</keyword>
<dbReference type="Gene3D" id="2.60.120.10">
    <property type="entry name" value="Jelly Rolls"/>
    <property type="match status" value="2"/>
</dbReference>
<comment type="cofactor">
    <cofactor evidence="8">
        <name>Zn(2+)</name>
        <dbReference type="ChEBI" id="CHEBI:29105"/>
    </cofactor>
    <text evidence="8">Binds 1 zinc ion per subunit.</text>
</comment>
<dbReference type="SUPFAM" id="SSF51182">
    <property type="entry name" value="RmlC-like cupins"/>
    <property type="match status" value="1"/>
</dbReference>
<dbReference type="InterPro" id="IPR016305">
    <property type="entry name" value="Mannose-6-P_Isomerase"/>
</dbReference>
<evidence type="ECO:0000256" key="4">
    <source>
        <dbReference type="ARBA" id="ARBA00022723"/>
    </source>
</evidence>
<feature type="domain" description="Phosphomannose isomerase type I catalytic" evidence="9">
    <location>
        <begin position="4"/>
        <end position="150"/>
    </location>
</feature>